<feature type="chain" id="PRO_5013024312" evidence="1">
    <location>
        <begin position="21"/>
        <end position="199"/>
    </location>
</feature>
<evidence type="ECO:0000313" key="4">
    <source>
        <dbReference type="Proteomes" id="UP000190061"/>
    </source>
</evidence>
<evidence type="ECO:0000256" key="1">
    <source>
        <dbReference type="SAM" id="SignalP"/>
    </source>
</evidence>
<evidence type="ECO:0000259" key="2">
    <source>
        <dbReference type="SMART" id="SM00867"/>
    </source>
</evidence>
<dbReference type="Gene3D" id="2.40.128.110">
    <property type="entry name" value="Lipid/polyisoprenoid-binding, YceI-like"/>
    <property type="match status" value="1"/>
</dbReference>
<sequence length="199" mass="20961">MFKQLTLAAALSAASFATLAEPVTYTMDPNHTDVIASWSHFGFSNPIAHFGQVDGTITYDPDNVGASSVQVTIPLAGLDSHVEAFDEHLRSGDFFDAANHPEITFSSTGVEAAGEDRLKVAGDLTLRGITKPVVLDVTINRIGTQPMSGQPAAGFDATTTIKRSDFDMGMYAPNVSDEVEIRITTEATVPKAGTADAAG</sequence>
<dbReference type="SUPFAM" id="SSF101874">
    <property type="entry name" value="YceI-like"/>
    <property type="match status" value="1"/>
</dbReference>
<name>A0A1T4QI71_9GAMM</name>
<dbReference type="PANTHER" id="PTHR34406">
    <property type="entry name" value="PROTEIN YCEI"/>
    <property type="match status" value="1"/>
</dbReference>
<feature type="domain" description="Lipid/polyisoprenoid-binding YceI-like" evidence="2">
    <location>
        <begin position="24"/>
        <end position="188"/>
    </location>
</feature>
<dbReference type="AlphaFoldDB" id="A0A1T4QI71"/>
<organism evidence="3 4">
    <name type="scientific">Lysobacter spongiicola DSM 21749</name>
    <dbReference type="NCBI Taxonomy" id="1122188"/>
    <lineage>
        <taxon>Bacteria</taxon>
        <taxon>Pseudomonadati</taxon>
        <taxon>Pseudomonadota</taxon>
        <taxon>Gammaproteobacteria</taxon>
        <taxon>Lysobacterales</taxon>
        <taxon>Lysobacteraceae</taxon>
        <taxon>Novilysobacter</taxon>
    </lineage>
</organism>
<dbReference type="Pfam" id="PF04264">
    <property type="entry name" value="YceI"/>
    <property type="match status" value="1"/>
</dbReference>
<reference evidence="3 4" key="1">
    <citation type="submission" date="2017-02" db="EMBL/GenBank/DDBJ databases">
        <authorList>
            <person name="Peterson S.W."/>
        </authorList>
    </citation>
    <scope>NUCLEOTIDE SEQUENCE [LARGE SCALE GENOMIC DNA]</scope>
    <source>
        <strain evidence="3 4">DSM 21749</strain>
    </source>
</reference>
<dbReference type="OrthoDB" id="9811006at2"/>
<protein>
    <submittedName>
        <fullName evidence="3">Polyisoprenoid-binding protein YceI</fullName>
    </submittedName>
</protein>
<dbReference type="RefSeq" id="WP_078758210.1">
    <property type="nucleotide sequence ID" value="NZ_FUXP01000005.1"/>
</dbReference>
<accession>A0A1T4QI71</accession>
<proteinExistence type="predicted"/>
<feature type="signal peptide" evidence="1">
    <location>
        <begin position="1"/>
        <end position="20"/>
    </location>
</feature>
<gene>
    <name evidence="3" type="ORF">SAMN02745674_01621</name>
</gene>
<evidence type="ECO:0000313" key="3">
    <source>
        <dbReference type="EMBL" id="SKA03181.1"/>
    </source>
</evidence>
<keyword evidence="1" id="KW-0732">Signal</keyword>
<dbReference type="SMART" id="SM00867">
    <property type="entry name" value="YceI"/>
    <property type="match status" value="1"/>
</dbReference>
<keyword evidence="4" id="KW-1185">Reference proteome</keyword>
<dbReference type="STRING" id="1122188.SAMN02745674_01621"/>
<dbReference type="InterPro" id="IPR036761">
    <property type="entry name" value="TTHA0802/YceI-like_sf"/>
</dbReference>
<dbReference type="EMBL" id="FUXP01000005">
    <property type="protein sequence ID" value="SKA03181.1"/>
    <property type="molecule type" value="Genomic_DNA"/>
</dbReference>
<dbReference type="Proteomes" id="UP000190061">
    <property type="component" value="Unassembled WGS sequence"/>
</dbReference>
<dbReference type="PANTHER" id="PTHR34406:SF1">
    <property type="entry name" value="PROTEIN YCEI"/>
    <property type="match status" value="1"/>
</dbReference>
<dbReference type="InterPro" id="IPR007372">
    <property type="entry name" value="Lipid/polyisoprenoid-bd_YceI"/>
</dbReference>